<dbReference type="GeneID" id="9671454"/>
<keyword evidence="1" id="KW-0862">Zinc</keyword>
<dbReference type="PANTHER" id="PTHR35391">
    <property type="entry name" value="C2H2-TYPE DOMAIN-CONTAINING PROTEIN-RELATED"/>
    <property type="match status" value="1"/>
</dbReference>
<dbReference type="Pfam" id="PF26082">
    <property type="entry name" value="zf-C2H2_AcuF"/>
    <property type="match status" value="1"/>
</dbReference>
<dbReference type="EMBL" id="GG698907">
    <property type="protein sequence ID" value="EEU41470.1"/>
    <property type="molecule type" value="Genomic_DNA"/>
</dbReference>
<dbReference type="RefSeq" id="XP_003047183.1">
    <property type="nucleotide sequence ID" value="XM_003047137.1"/>
</dbReference>
<evidence type="ECO:0000256" key="1">
    <source>
        <dbReference type="PROSITE-ProRule" id="PRU00042"/>
    </source>
</evidence>
<dbReference type="STRING" id="660122.C7Z2F6"/>
<reference evidence="4 5" key="1">
    <citation type="journal article" date="2009" name="PLoS Genet.">
        <title>The genome of Nectria haematococca: contribution of supernumerary chromosomes to gene expansion.</title>
        <authorList>
            <person name="Coleman J.J."/>
            <person name="Rounsley S.D."/>
            <person name="Rodriguez-Carres M."/>
            <person name="Kuo A."/>
            <person name="Wasmann C.C."/>
            <person name="Grimwood J."/>
            <person name="Schmutz J."/>
            <person name="Taga M."/>
            <person name="White G.J."/>
            <person name="Zhou S."/>
            <person name="Schwartz D.C."/>
            <person name="Freitag M."/>
            <person name="Ma L.J."/>
            <person name="Danchin E.G."/>
            <person name="Henrissat B."/>
            <person name="Coutinho P.M."/>
            <person name="Nelson D.R."/>
            <person name="Straney D."/>
            <person name="Napoli C.A."/>
            <person name="Barker B.M."/>
            <person name="Gribskov M."/>
            <person name="Rep M."/>
            <person name="Kroken S."/>
            <person name="Molnar I."/>
            <person name="Rensing C."/>
            <person name="Kennell J.C."/>
            <person name="Zamora J."/>
            <person name="Farman M.L."/>
            <person name="Selker E.U."/>
            <person name="Salamov A."/>
            <person name="Shapiro H."/>
            <person name="Pangilinan J."/>
            <person name="Lindquist E."/>
            <person name="Lamers C."/>
            <person name="Grigoriev I.V."/>
            <person name="Geiser D.M."/>
            <person name="Covert S.F."/>
            <person name="Temporini E."/>
            <person name="Vanetten H.D."/>
        </authorList>
    </citation>
    <scope>NUCLEOTIDE SEQUENCE [LARGE SCALE GENOMIC DNA]</scope>
    <source>
        <strain evidence="5">ATCC MYA-4622 / CBS 123669 / FGSC 9596 / NRRL 45880 / 77-13-4</strain>
    </source>
</reference>
<name>C7Z2F6_FUSV7</name>
<dbReference type="OrthoDB" id="6133115at2759"/>
<keyword evidence="1" id="KW-0863">Zinc-finger</keyword>
<dbReference type="PANTHER" id="PTHR35391:SF7">
    <property type="entry name" value="C2H2-TYPE DOMAIN-CONTAINING PROTEIN"/>
    <property type="match status" value="1"/>
</dbReference>
<dbReference type="InterPro" id="IPR013087">
    <property type="entry name" value="Znf_C2H2_type"/>
</dbReference>
<evidence type="ECO:0000259" key="3">
    <source>
        <dbReference type="PROSITE" id="PS50157"/>
    </source>
</evidence>
<feature type="region of interest" description="Disordered" evidence="2">
    <location>
        <begin position="238"/>
        <end position="286"/>
    </location>
</feature>
<feature type="compositionally biased region" description="Polar residues" evidence="2">
    <location>
        <begin position="272"/>
        <end position="286"/>
    </location>
</feature>
<dbReference type="eggNOG" id="ENOG502S2T0">
    <property type="taxonomic scope" value="Eukaryota"/>
</dbReference>
<evidence type="ECO:0000256" key="2">
    <source>
        <dbReference type="SAM" id="MobiDB-lite"/>
    </source>
</evidence>
<feature type="compositionally biased region" description="Basic and acidic residues" evidence="2">
    <location>
        <begin position="243"/>
        <end position="255"/>
    </location>
</feature>
<feature type="region of interest" description="Disordered" evidence="2">
    <location>
        <begin position="573"/>
        <end position="605"/>
    </location>
</feature>
<keyword evidence="5" id="KW-1185">Reference proteome</keyword>
<dbReference type="SMART" id="SM00355">
    <property type="entry name" value="ZnF_C2H2"/>
    <property type="match status" value="2"/>
</dbReference>
<dbReference type="HOGENOM" id="CLU_460853_0_0_1"/>
<dbReference type="GO" id="GO:0008270">
    <property type="term" value="F:zinc ion binding"/>
    <property type="evidence" value="ECO:0007669"/>
    <property type="project" value="UniProtKB-KW"/>
</dbReference>
<gene>
    <name evidence="4" type="ORF">NECHADRAFT_87585</name>
</gene>
<feature type="domain" description="C2H2-type" evidence="3">
    <location>
        <begin position="413"/>
        <end position="441"/>
    </location>
</feature>
<proteinExistence type="predicted"/>
<protein>
    <recommendedName>
        <fullName evidence="3">C2H2-type domain-containing protein</fullName>
    </recommendedName>
</protein>
<dbReference type="InterPro" id="IPR058925">
    <property type="entry name" value="zf-C2H2_AcuF"/>
</dbReference>
<sequence length="631" mass="70965">MSPGSNNERIAMGDQEIRNIAKNCQTTIATLLDTTKDGDSHVKDLVNERDVEEMQERFDQWVGNLGALQASKSPLSLEHRLRNSPMVKNVILRTLADLHDSIQAATDIAMGRRSNRTAGPIIDSDTDLAEYDISSSDSDSAISSASSFGNVPQATTSTSEIQELMLAIKIGLDYLFKASIFIRKFAPKDKRQRASNTKPFDNRADAMYINDRYPLVANKNEALVARLGEANARRRQYFKYRRDHNDRLSRPDTEKNASIPKPKPRPHPLPVDQSSKPTKSVLSEQTKPSLLAHTEATEFVGDHPLAEAQLSAFLDPPPAMSVVSFATSIVESPEDNLSFPPLPGEAHNNSSFLCPYCLTIVPLKPKDKDSQWRKHVIEDLEPYICTFPGCGLDSYVSQNAWFEHELLMHRNSWICPKCSGVFESSEALGQHLDERHSLEISSSQMTMVIEQSRRPMDFIQPSECPFCDDEWASAELNATSAEEVLVVDLDEFRRHLGHHLQQVALFSLPRLNQGQEMGSNHVVGLLDRDSMPTGYRWIRDDCGRGWSIISGRRATFISLAFFLTKCRMGSTTHVEGGHGETNVKVPRTPQERTVRPTRIPRPWPPLGIPRPRIHRFITPWSLPSRMPRSPR</sequence>
<dbReference type="PROSITE" id="PS00028">
    <property type="entry name" value="ZINC_FINGER_C2H2_1"/>
    <property type="match status" value="1"/>
</dbReference>
<dbReference type="Proteomes" id="UP000005206">
    <property type="component" value="Chromosome 12"/>
</dbReference>
<keyword evidence="1" id="KW-0479">Metal-binding</keyword>
<dbReference type="InParanoid" id="C7Z2F6"/>
<evidence type="ECO:0000313" key="5">
    <source>
        <dbReference type="Proteomes" id="UP000005206"/>
    </source>
</evidence>
<dbReference type="PROSITE" id="PS50157">
    <property type="entry name" value="ZINC_FINGER_C2H2_2"/>
    <property type="match status" value="1"/>
</dbReference>
<evidence type="ECO:0000313" key="4">
    <source>
        <dbReference type="EMBL" id="EEU41470.1"/>
    </source>
</evidence>
<organism evidence="4 5">
    <name type="scientific">Fusarium vanettenii (strain ATCC MYA-4622 / CBS 123669 / FGSC 9596 / NRRL 45880 / 77-13-4)</name>
    <name type="common">Fusarium solani subsp. pisi</name>
    <dbReference type="NCBI Taxonomy" id="660122"/>
    <lineage>
        <taxon>Eukaryota</taxon>
        <taxon>Fungi</taxon>
        <taxon>Dikarya</taxon>
        <taxon>Ascomycota</taxon>
        <taxon>Pezizomycotina</taxon>
        <taxon>Sordariomycetes</taxon>
        <taxon>Hypocreomycetidae</taxon>
        <taxon>Hypocreales</taxon>
        <taxon>Nectriaceae</taxon>
        <taxon>Fusarium</taxon>
        <taxon>Fusarium solani species complex</taxon>
        <taxon>Fusarium vanettenii</taxon>
    </lineage>
</organism>
<dbReference type="AlphaFoldDB" id="C7Z2F6"/>
<dbReference type="KEGG" id="nhe:NECHADRAFT_87585"/>
<dbReference type="VEuPathDB" id="FungiDB:NECHADRAFT_87585"/>
<accession>C7Z2F6</accession>
<dbReference type="OMA" id="HYEPFDI"/>